<dbReference type="InterPro" id="IPR011009">
    <property type="entry name" value="Kinase-like_dom_sf"/>
</dbReference>
<organism evidence="5 6">
    <name type="scientific">Fusarium oligoseptatum</name>
    <dbReference type="NCBI Taxonomy" id="2604345"/>
    <lineage>
        <taxon>Eukaryota</taxon>
        <taxon>Fungi</taxon>
        <taxon>Dikarya</taxon>
        <taxon>Ascomycota</taxon>
        <taxon>Pezizomycotina</taxon>
        <taxon>Sordariomycetes</taxon>
        <taxon>Hypocreomycetidae</taxon>
        <taxon>Hypocreales</taxon>
        <taxon>Nectriaceae</taxon>
        <taxon>Fusarium</taxon>
        <taxon>Fusarium solani species complex</taxon>
    </lineage>
</organism>
<dbReference type="PROSITE" id="PS50011">
    <property type="entry name" value="PROTEIN_KINASE_DOM"/>
    <property type="match status" value="1"/>
</dbReference>
<dbReference type="GO" id="GO:0004672">
    <property type="term" value="F:protein kinase activity"/>
    <property type="evidence" value="ECO:0007669"/>
    <property type="project" value="InterPro"/>
</dbReference>
<proteinExistence type="predicted"/>
<evidence type="ECO:0000313" key="6">
    <source>
        <dbReference type="Proteomes" id="UP000287144"/>
    </source>
</evidence>
<dbReference type="SUPFAM" id="SSF48403">
    <property type="entry name" value="Ankyrin repeat"/>
    <property type="match status" value="1"/>
</dbReference>
<evidence type="ECO:0000259" key="4">
    <source>
        <dbReference type="PROSITE" id="PS50011"/>
    </source>
</evidence>
<keyword evidence="1" id="KW-0677">Repeat</keyword>
<feature type="domain" description="Protein kinase" evidence="4">
    <location>
        <begin position="1"/>
        <end position="168"/>
    </location>
</feature>
<name>A0A428TR49_9HYPO</name>
<dbReference type="InterPro" id="IPR008271">
    <property type="entry name" value="Ser/Thr_kinase_AS"/>
</dbReference>
<dbReference type="SMART" id="SM00248">
    <property type="entry name" value="ANK"/>
    <property type="match status" value="7"/>
</dbReference>
<dbReference type="InterPro" id="IPR002110">
    <property type="entry name" value="Ankyrin_rpt"/>
</dbReference>
<reference evidence="5 6" key="1">
    <citation type="submission" date="2017-06" db="EMBL/GenBank/DDBJ databases">
        <title>Comparative genomic analysis of Ambrosia Fusariam Clade fungi.</title>
        <authorList>
            <person name="Stajich J.E."/>
            <person name="Carrillo J."/>
            <person name="Kijimoto T."/>
            <person name="Eskalen A."/>
            <person name="O'Donnell K."/>
            <person name="Kasson M."/>
        </authorList>
    </citation>
    <scope>NUCLEOTIDE SEQUENCE [LARGE SCALE GENOMIC DNA]</scope>
    <source>
        <strain evidence="5 6">NRRL62579</strain>
    </source>
</reference>
<gene>
    <name evidence="5" type="ORF">CEP52_006847</name>
</gene>
<dbReference type="PROSITE" id="PS00108">
    <property type="entry name" value="PROTEIN_KINASE_ST"/>
    <property type="match status" value="1"/>
</dbReference>
<evidence type="ECO:0000256" key="1">
    <source>
        <dbReference type="ARBA" id="ARBA00022737"/>
    </source>
</evidence>
<feature type="repeat" description="ANK" evidence="3">
    <location>
        <begin position="401"/>
        <end position="426"/>
    </location>
</feature>
<keyword evidence="2 3" id="KW-0040">ANK repeat</keyword>
<accession>A0A428TR49</accession>
<evidence type="ECO:0000256" key="2">
    <source>
        <dbReference type="ARBA" id="ARBA00023043"/>
    </source>
</evidence>
<dbReference type="Gene3D" id="1.25.40.20">
    <property type="entry name" value="Ankyrin repeat-containing domain"/>
    <property type="match status" value="3"/>
</dbReference>
<dbReference type="InterPro" id="IPR000719">
    <property type="entry name" value="Prot_kinase_dom"/>
</dbReference>
<dbReference type="STRING" id="1325735.A0A428TR49"/>
<dbReference type="PANTHER" id="PTHR24198">
    <property type="entry name" value="ANKYRIN REPEAT AND PROTEIN KINASE DOMAIN-CONTAINING PROTEIN"/>
    <property type="match status" value="1"/>
</dbReference>
<dbReference type="PANTHER" id="PTHR24198:SF165">
    <property type="entry name" value="ANKYRIN REPEAT-CONTAINING PROTEIN-RELATED"/>
    <property type="match status" value="1"/>
</dbReference>
<dbReference type="Proteomes" id="UP000287144">
    <property type="component" value="Unassembled WGS sequence"/>
</dbReference>
<protein>
    <recommendedName>
        <fullName evidence="4">Protein kinase domain-containing protein</fullName>
    </recommendedName>
</protein>
<dbReference type="Gene3D" id="1.10.510.10">
    <property type="entry name" value="Transferase(Phosphotransferase) domain 1"/>
    <property type="match status" value="1"/>
</dbReference>
<dbReference type="PROSITE" id="PS50088">
    <property type="entry name" value="ANK_REPEAT"/>
    <property type="match status" value="1"/>
</dbReference>
<sequence>MEMATYGNARSFTSNRDLTETEKFTLCGHVASGLDFLHASGIVHGDVKQENVLVFSDDQSTTGFIARITDFERSPQSGQNVRYTGTARYNAPEVQTGCAEVEPEQLWRCDVFAFDAEQALPLALKVVEGLQMVSPSAKQTCQAILELTLPHFPAHRLPLGWQEVRGYLGYAALDIVPLEANTVVPTTDTSSYSISEVCNRINDNQQDYAAGTLWNDLQYAAATLPSDLDRGKATFSLFVCYALGSYSPCKSIEQALDFVSFAAEAGHPPALLCGKRVFEANQVPVPHIFLEQHKDPDLRKMLSAVEHVSSERFFSALTRLLLRQTVRAQQAEALGSLPCHRASQADLSEWFIIKRDEIGENSFLEFAEATLLFHHAIIRSDFAACKTLVVLGCNVNKANSVGITPLHLTVLCAEIEIFDLLLAHGAIVQLNCCSRVGLLHWLVMLPEEEVPRLVQRLLALLDDDDQRSKVCNSTLYFVLDHIALELDGSPLQWAILCRNLTLVKALTAPGVYMPASPTGLVFLAVGLGCAEILKHLLEMDSVLQSLSPADRYEIFLHLGNRGNYLTRWIMHGSSHDGSIGQVIDILQQFGIHLPLDGDRNIMSPILRAAVGNHVCVLKELLRRGLDINEHDPHAKSLLEFTIRSGVFYGPGHRFTESIQLLLSHGAKMNSQPLLHAACGIYIPLELFKSLLQEDVASLEVKYHRKTPLLELLHPPVQPDVFAKVQALTEVGSNINSELDDDEDQEPWRCCWTPLACSLYYLNWGIAEYLLDNGASLEYGFSSGHLNTILHLLIFKAFYSGPWLLHQEYSQLLYIFESLLNRQEVGESGLVNKVNHQDINVLRLSVMFGLVDIVRILLGKRYGLRKDSIREVSSMIPSLLMPAMAPRFVAFDEAVRDSIKSRKLPCYMFSEYEESLRNIRELLGRPSLE</sequence>
<dbReference type="EMBL" id="NKCK01000059">
    <property type="protein sequence ID" value="RSM04492.1"/>
    <property type="molecule type" value="Genomic_DNA"/>
</dbReference>
<comment type="caution">
    <text evidence="5">The sequence shown here is derived from an EMBL/GenBank/DDBJ whole genome shotgun (WGS) entry which is preliminary data.</text>
</comment>
<dbReference type="GO" id="GO:0005524">
    <property type="term" value="F:ATP binding"/>
    <property type="evidence" value="ECO:0007669"/>
    <property type="project" value="InterPro"/>
</dbReference>
<keyword evidence="6" id="KW-1185">Reference proteome</keyword>
<dbReference type="PROSITE" id="PS50297">
    <property type="entry name" value="ANK_REP_REGION"/>
    <property type="match status" value="1"/>
</dbReference>
<dbReference type="AlphaFoldDB" id="A0A428TR49"/>
<dbReference type="InterPro" id="IPR036770">
    <property type="entry name" value="Ankyrin_rpt-contain_sf"/>
</dbReference>
<evidence type="ECO:0000256" key="3">
    <source>
        <dbReference type="PROSITE-ProRule" id="PRU00023"/>
    </source>
</evidence>
<dbReference type="Pfam" id="PF00069">
    <property type="entry name" value="Pkinase"/>
    <property type="match status" value="1"/>
</dbReference>
<dbReference type="SUPFAM" id="SSF56112">
    <property type="entry name" value="Protein kinase-like (PK-like)"/>
    <property type="match status" value="1"/>
</dbReference>
<evidence type="ECO:0000313" key="5">
    <source>
        <dbReference type="EMBL" id="RSM04492.1"/>
    </source>
</evidence>